<protein>
    <submittedName>
        <fullName evidence="2">HD domain-containing protein</fullName>
    </submittedName>
</protein>
<dbReference type="PANTHER" id="PTHR43155:SF2">
    <property type="entry name" value="CYCLIC DI-GMP PHOSPHODIESTERASE PA4108"/>
    <property type="match status" value="1"/>
</dbReference>
<dbReference type="Gene3D" id="1.10.3210.10">
    <property type="entry name" value="Hypothetical protein af1432"/>
    <property type="match status" value="2"/>
</dbReference>
<dbReference type="AlphaFoldDB" id="A0A1G7F438"/>
<dbReference type="EMBL" id="FNAQ01000027">
    <property type="protein sequence ID" value="SDE70730.1"/>
    <property type="molecule type" value="Genomic_DNA"/>
</dbReference>
<dbReference type="Pfam" id="PF00497">
    <property type="entry name" value="SBP_bac_3"/>
    <property type="match status" value="1"/>
</dbReference>
<dbReference type="Pfam" id="PF13487">
    <property type="entry name" value="HD_5"/>
    <property type="match status" value="1"/>
</dbReference>
<dbReference type="InterPro" id="IPR001638">
    <property type="entry name" value="Solute-binding_3/MltF_N"/>
</dbReference>
<dbReference type="SUPFAM" id="SSF53850">
    <property type="entry name" value="Periplasmic binding protein-like II"/>
    <property type="match status" value="1"/>
</dbReference>
<dbReference type="InterPro" id="IPR003607">
    <property type="entry name" value="HD/PDEase_dom"/>
</dbReference>
<dbReference type="Proteomes" id="UP000243205">
    <property type="component" value="Unassembled WGS sequence"/>
</dbReference>
<dbReference type="CDD" id="cd01007">
    <property type="entry name" value="PBP2_BvgS_HisK_like"/>
    <property type="match status" value="1"/>
</dbReference>
<dbReference type="SMART" id="SM00471">
    <property type="entry name" value="HDc"/>
    <property type="match status" value="1"/>
</dbReference>
<dbReference type="CDD" id="cd00077">
    <property type="entry name" value="HDc"/>
    <property type="match status" value="1"/>
</dbReference>
<name>A0A1G7F438_9BACT</name>
<gene>
    <name evidence="2" type="ORF">SAMN05661003_1279</name>
</gene>
<dbReference type="InterPro" id="IPR029151">
    <property type="entry name" value="Sensor-like_sf"/>
</dbReference>
<evidence type="ECO:0000313" key="2">
    <source>
        <dbReference type="EMBL" id="SDE70730.1"/>
    </source>
</evidence>
<dbReference type="SUPFAM" id="SSF103190">
    <property type="entry name" value="Sensory domain-like"/>
    <property type="match status" value="1"/>
</dbReference>
<dbReference type="RefSeq" id="WP_092080789.1">
    <property type="nucleotide sequence ID" value="NZ_FNAQ01000027.1"/>
</dbReference>
<accession>A0A1G7F438</accession>
<evidence type="ECO:0000259" key="1">
    <source>
        <dbReference type="PROSITE" id="PS51832"/>
    </source>
</evidence>
<sequence length="1063" mass="120074">MKRSLDLGNFRFSMRVTVLSLFLIATLLTAAVAIGLQYYFNKQLAQENALNRYREAALRASEALVQLDRRALEVAQLLCNYPGLVEHGTIGPVARQVFAATLQHDALVYAIYIGLENGNFFELVNLNAGAPIRYQLDALPQDRWVTISIEDDGRQRQRVFSYYDEQFQLRTSRREASTYQPHKRPWFTNAVEHRVHKTPPYLFQHLQAPGQTYSTRIAGTDAVLAVDIALSSLSRELGKLVNDGSTVYLYQENGNLIAASAAQLPASTVQRAAPLPLNAQQAQAVEQHPVITVTNEMDWPPFDFTLRGEPCGFAIEVLKLVEQMTGLRFRYINGLSWSELLQMFQAGEIDILQPVVGTAANSELGLFTTAIAQPPLGILTRKRHRPPARFEDLAGKRVAIVRDWSIIPMIAQRFPAVEIIPVASTGKLVEAVRQGQVEAAVDTAAALKYLMQLYFVTDLEVQTLPDLKASELSSGLHLVVSPALPEIAELIDQALARITPAQWQTLEMRWLYQGREKLSQPLTAVPHPELVRLPQKRSHLNRLHQLQLAGVDSYVFLQQIAPGKNAEYFAVLTPATTLLAPAFIRVKTGLLVTGGCLLLLLPLSLGMANLIVKPVQSLALENEKIQLRHFNALKPVTSRIRELHELSSSMTLMARAIQKHVHEQDTLMEAFMHVIAQAIDAKSKYTAGHCERVPKLAEMLARAADSSQAPSFKAFHFTEDWQWREFRIGAWLHDCGKISTPEHVVDKGTKLETIYNRIHEIRTRFEVLWRDTEILYLQRCLERPGQKAQHLQERQRRQQQLQQDFAFIAACNEGREAAMTAADQQRLEALGRTTWQRHFDDRLGLSLAELKRSGEQPETLPATETLLADKPWHRIEREKPVLGRGGASYGLAIHIPEYLYNFGEIHNLKIARGTLTEEDRFKVAEHVINTIKMLSKLPLPKELQRVPRYASTHHERLDGTGYPRQLQNDELTIPERIIALADIFEALTAPDRPYKQGKSVREALDILYDEVQRGRLDQDLFELFLTSGVFQRYAQQFLAEEPDIVSAIDISQYLRHPGAWPAA</sequence>
<dbReference type="Gene3D" id="3.40.190.10">
    <property type="entry name" value="Periplasmic binding protein-like II"/>
    <property type="match status" value="2"/>
</dbReference>
<dbReference type="InterPro" id="IPR037522">
    <property type="entry name" value="HD_GYP_dom"/>
</dbReference>
<dbReference type="STRING" id="57664.SAMN05661003_1279"/>
<dbReference type="SUPFAM" id="SSF109604">
    <property type="entry name" value="HD-domain/PDEase-like"/>
    <property type="match status" value="2"/>
</dbReference>
<dbReference type="PANTHER" id="PTHR43155">
    <property type="entry name" value="CYCLIC DI-GMP PHOSPHODIESTERASE PA4108-RELATED"/>
    <property type="match status" value="1"/>
</dbReference>
<reference evidence="3" key="1">
    <citation type="submission" date="2016-10" db="EMBL/GenBank/DDBJ databases">
        <authorList>
            <person name="Varghese N."/>
            <person name="Submissions S."/>
        </authorList>
    </citation>
    <scope>NUCLEOTIDE SEQUENCE [LARGE SCALE GENOMIC DNA]</scope>
    <source>
        <strain evidence="3">DSM 8987</strain>
    </source>
</reference>
<keyword evidence="3" id="KW-1185">Reference proteome</keyword>
<dbReference type="PROSITE" id="PS51832">
    <property type="entry name" value="HD_GYP"/>
    <property type="match status" value="1"/>
</dbReference>
<evidence type="ECO:0000313" key="3">
    <source>
        <dbReference type="Proteomes" id="UP000243205"/>
    </source>
</evidence>
<feature type="domain" description="HD-GYP" evidence="1">
    <location>
        <begin position="839"/>
        <end position="1039"/>
    </location>
</feature>
<proteinExistence type="predicted"/>
<dbReference type="OrthoDB" id="9769359at2"/>
<organism evidence="2 3">
    <name type="scientific">Desulfuromonas thiophila</name>
    <dbReference type="NCBI Taxonomy" id="57664"/>
    <lineage>
        <taxon>Bacteria</taxon>
        <taxon>Pseudomonadati</taxon>
        <taxon>Thermodesulfobacteriota</taxon>
        <taxon>Desulfuromonadia</taxon>
        <taxon>Desulfuromonadales</taxon>
        <taxon>Desulfuromonadaceae</taxon>
        <taxon>Desulfuromonas</taxon>
    </lineage>
</organism>
<dbReference type="SMART" id="SM00062">
    <property type="entry name" value="PBPb"/>
    <property type="match status" value="1"/>
</dbReference>
<dbReference type="Gene3D" id="3.30.450.20">
    <property type="entry name" value="PAS domain"/>
    <property type="match status" value="1"/>
</dbReference>